<reference evidence="4 5" key="1">
    <citation type="journal article" date="2016" name="Nat. Commun.">
        <title>Thousands of microbial genomes shed light on interconnected biogeochemical processes in an aquifer system.</title>
        <authorList>
            <person name="Anantharaman K."/>
            <person name="Brown C.T."/>
            <person name="Hug L.A."/>
            <person name="Sharon I."/>
            <person name="Castelle C.J."/>
            <person name="Probst A.J."/>
            <person name="Thomas B.C."/>
            <person name="Singh A."/>
            <person name="Wilkins M.J."/>
            <person name="Karaoz U."/>
            <person name="Brodie E.L."/>
            <person name="Williams K.H."/>
            <person name="Hubbard S.S."/>
            <person name="Banfield J.F."/>
        </authorList>
    </citation>
    <scope>NUCLEOTIDE SEQUENCE [LARGE SCALE GENOMIC DNA]</scope>
</reference>
<evidence type="ECO:0000256" key="1">
    <source>
        <dbReference type="SAM" id="Coils"/>
    </source>
</evidence>
<dbReference type="Gene3D" id="2.60.40.1260">
    <property type="entry name" value="Lamin Tail domain"/>
    <property type="match status" value="1"/>
</dbReference>
<dbReference type="Proteomes" id="UP000176752">
    <property type="component" value="Unassembled WGS sequence"/>
</dbReference>
<dbReference type="InterPro" id="IPR039448">
    <property type="entry name" value="Beta_helix"/>
</dbReference>
<dbReference type="GO" id="GO:0003677">
    <property type="term" value="F:DNA binding"/>
    <property type="evidence" value="ECO:0007669"/>
    <property type="project" value="InterPro"/>
</dbReference>
<dbReference type="InterPro" id="IPR001322">
    <property type="entry name" value="Lamin_tail_dom"/>
</dbReference>
<dbReference type="Pfam" id="PF12836">
    <property type="entry name" value="HHH_3"/>
    <property type="match status" value="1"/>
</dbReference>
<dbReference type="InterPro" id="IPR036415">
    <property type="entry name" value="Lamin_tail_dom_sf"/>
</dbReference>
<dbReference type="PANTHER" id="PTHR21180">
    <property type="entry name" value="ENDONUCLEASE/EXONUCLEASE/PHOSPHATASE FAMILY DOMAIN-CONTAINING PROTEIN 1"/>
    <property type="match status" value="1"/>
</dbReference>
<feature type="coiled-coil region" evidence="1">
    <location>
        <begin position="373"/>
        <end position="422"/>
    </location>
</feature>
<dbReference type="InterPro" id="IPR051675">
    <property type="entry name" value="Endo/Exo/Phosphatase_dom_1"/>
</dbReference>
<evidence type="ECO:0000256" key="2">
    <source>
        <dbReference type="SAM" id="MobiDB-lite"/>
    </source>
</evidence>
<feature type="region of interest" description="Disordered" evidence="2">
    <location>
        <begin position="347"/>
        <end position="372"/>
    </location>
</feature>
<dbReference type="Pfam" id="PF00932">
    <property type="entry name" value="LTD"/>
    <property type="match status" value="1"/>
</dbReference>
<gene>
    <name evidence="4" type="ORF">A2Z78_01100</name>
</gene>
<dbReference type="EMBL" id="MHLV01000008">
    <property type="protein sequence ID" value="OGZ18007.1"/>
    <property type="molecule type" value="Genomic_DNA"/>
</dbReference>
<dbReference type="PANTHER" id="PTHR21180:SF32">
    <property type="entry name" value="ENDONUCLEASE_EXONUCLEASE_PHOSPHATASE FAMILY DOMAIN-CONTAINING PROTEIN 1"/>
    <property type="match status" value="1"/>
</dbReference>
<dbReference type="InterPro" id="IPR011050">
    <property type="entry name" value="Pectin_lyase_fold/virulence"/>
</dbReference>
<dbReference type="Pfam" id="PF13229">
    <property type="entry name" value="Beta_helix"/>
    <property type="match status" value="1"/>
</dbReference>
<organism evidence="4 5">
    <name type="scientific">Candidatus Nealsonbacteria bacterium RBG_13_36_15</name>
    <dbReference type="NCBI Taxonomy" id="1801660"/>
    <lineage>
        <taxon>Bacteria</taxon>
        <taxon>Candidatus Nealsoniibacteriota</taxon>
    </lineage>
</organism>
<accession>A0A1G2DWS8</accession>
<dbReference type="PROSITE" id="PS51841">
    <property type="entry name" value="LTD"/>
    <property type="match status" value="1"/>
</dbReference>
<comment type="caution">
    <text evidence="4">The sequence shown here is derived from an EMBL/GenBank/DDBJ whole genome shotgun (WGS) entry which is preliminary data.</text>
</comment>
<dbReference type="GO" id="GO:0006281">
    <property type="term" value="P:DNA repair"/>
    <property type="evidence" value="ECO:0007669"/>
    <property type="project" value="InterPro"/>
</dbReference>
<sequence length="1284" mass="143329">MEKILKNSFFFYILTLICLAGFLVLPSTCLGYDLENITAEEIGKYLELPEKNVQNLLFTLNQIFTTDWIYRESSTSATNQEALVPLILRKIVRIQLLNHLLLDAPIQVSWVIIKNATKITKLFLTQDPSVILNELEKESVEKAVAYGLNFLLGNEIRMTPGAIEYEYISQGGNEQKIIIQYILIYQPLDNKQGNLVIRFYSPQPIDPPKSEGAWGMIGTPHSVGGKLSPFIVDIHGLVENYQWVGSPLVQIDFPSEVPDLGIRPLSFWEKYLLKPITNKIKEVEVLITKTVEKTPVLSGIWDTIRSFLSEILDFSSANISETLSNNKENSVDKEALERLTVIETDKGVIDSSSQQPKKEEVTEETQQSETPTLEEMQEMLDDIAEEIDILTQKFAELMEEKQQEIEEEIDEIDEENDEEKEDLEGEDVCFVDINIALEEELQKLTGIGPVLAQRIIEARPFYSINDLLRVNGIGEKTLEGIIGQNCAYIIGSYSGYNNSNTDSEDAISPQITLSYPQDNPVDREIETTLSVSGLKSAIYDVKISIEKDGIISEIYNGSEAKWQSSQYYLKEFFSGSSFSGNFKLKIKEEKSDFRGETDIFARIRESGKSSFLEFKAKINITDSIQATSTPEQEEDELQEPTTLEVIINEIAWMGTNSSANDEWIELYNNTDSDIDLADWQIIKDGEEFIVISTSTANALATTTISAHQYYLLESTDDNTISDIAANFVFKGNLRFNNDGNKLELRDKNNNLVDKVGCLKNNNGNCKEWFAGTTTPAYISMERINSNIPGLESENWGNNNLVKYNGHDADNNFINGTPGTENSLSASETYIGVETLRFEEFNEITLTRLGSPYLIGTKSTGIFNLVIPEEKTLIIEPGVVLKFKGNDKGGSSWSYHNSNLLIEGSLIAQGTEDAPIIFTSHMDISGSLGWWGQIYFTSSSQNSIFDYCQIRYGGKKESNSSIIIVDSTSILFKNSILENFNVSGLKLINSYSQVENITVQNGPSGSVINISGGAPIIAKSIFKNTYSGIIIGGESGAEITENYFEEIKYVQGAVFVGNSCPILKDNTGQNNFLNGIYFYGSIDNDCTLYQNNDFPYIAEFEVTDSGNLIIEPGVIIKLKERESLNIAGKLFAQGSPDKQIVFTSITDDEYGGDTNNDGSATQGSSLFWNKVYFYQNNEGSLIKNARIRYGGIPKPSEYYRGAIHVVETGVALEDIYFENDGPSGHTVYLESSSSTVRNCIFDNSETSKGTAITITGQDQNILENNSFQNFYCYIKKDGQCILPLP</sequence>
<keyword evidence="1" id="KW-0175">Coiled coil</keyword>
<evidence type="ECO:0000313" key="5">
    <source>
        <dbReference type="Proteomes" id="UP000176752"/>
    </source>
</evidence>
<proteinExistence type="predicted"/>
<protein>
    <recommendedName>
        <fullName evidence="3">LTD domain-containing protein</fullName>
    </recommendedName>
</protein>
<dbReference type="SUPFAM" id="SSF51126">
    <property type="entry name" value="Pectin lyase-like"/>
    <property type="match status" value="2"/>
</dbReference>
<dbReference type="InterPro" id="IPR003583">
    <property type="entry name" value="Hlx-hairpin-Hlx_DNA-bd_motif"/>
</dbReference>
<dbReference type="InterPro" id="IPR010994">
    <property type="entry name" value="RuvA_2-like"/>
</dbReference>
<feature type="domain" description="LTD" evidence="3">
    <location>
        <begin position="639"/>
        <end position="753"/>
    </location>
</feature>
<evidence type="ECO:0000259" key="3">
    <source>
        <dbReference type="PROSITE" id="PS51841"/>
    </source>
</evidence>
<dbReference type="SMART" id="SM00278">
    <property type="entry name" value="HhH1"/>
    <property type="match status" value="2"/>
</dbReference>
<dbReference type="SUPFAM" id="SSF74853">
    <property type="entry name" value="Lamin A/C globular tail domain"/>
    <property type="match status" value="1"/>
</dbReference>
<dbReference type="Gene3D" id="1.10.150.320">
    <property type="entry name" value="Photosystem II 12 kDa extrinsic protein"/>
    <property type="match status" value="1"/>
</dbReference>
<dbReference type="SUPFAM" id="SSF47781">
    <property type="entry name" value="RuvA domain 2-like"/>
    <property type="match status" value="1"/>
</dbReference>
<name>A0A1G2DWS8_9BACT</name>
<evidence type="ECO:0000313" key="4">
    <source>
        <dbReference type="EMBL" id="OGZ18007.1"/>
    </source>
</evidence>